<evidence type="ECO:0000256" key="2">
    <source>
        <dbReference type="PROSITE-ProRule" id="PRU00169"/>
    </source>
</evidence>
<evidence type="ECO:0000313" key="6">
    <source>
        <dbReference type="Proteomes" id="UP000013042"/>
    </source>
</evidence>
<dbReference type="SUPFAM" id="SSF52172">
    <property type="entry name" value="CheY-like"/>
    <property type="match status" value="1"/>
</dbReference>
<dbReference type="PROSITE" id="PS50110">
    <property type="entry name" value="RESPONSE_REGULATORY"/>
    <property type="match status" value="1"/>
</dbReference>
<evidence type="ECO:0000256" key="1">
    <source>
        <dbReference type="ARBA" id="ARBA00022553"/>
    </source>
</evidence>
<feature type="compositionally biased region" description="Polar residues" evidence="3">
    <location>
        <begin position="166"/>
        <end position="176"/>
    </location>
</feature>
<gene>
    <name evidence="5" type="ORF">C665_18497</name>
</gene>
<dbReference type="PANTHER" id="PTHR44591">
    <property type="entry name" value="STRESS RESPONSE REGULATOR PROTEIN 1"/>
    <property type="match status" value="1"/>
</dbReference>
<sequence>AAAVTAPERAAPATARARALDGPVLLVEDEPEVRKVVRMQLTSLGHVVIEAADGVEALGLLQNVDDIALLVSDTVMPGGIGGRELARRARTLRPQLPILLVTGYASEATPTDELPADVPTLRKPFDQAALAGALAALLGPEPGAAAGVEDASPTAPAADGEARSRIMNTTTEPRPQ</sequence>
<feature type="region of interest" description="Disordered" evidence="3">
    <location>
        <begin position="143"/>
        <end position="176"/>
    </location>
</feature>
<dbReference type="GO" id="GO:0016301">
    <property type="term" value="F:kinase activity"/>
    <property type="evidence" value="ECO:0007669"/>
    <property type="project" value="UniProtKB-KW"/>
</dbReference>
<evidence type="ECO:0000259" key="4">
    <source>
        <dbReference type="PROSITE" id="PS50110"/>
    </source>
</evidence>
<name>N6XBB8_THASP</name>
<reference evidence="5 6" key="1">
    <citation type="submission" date="2012-09" db="EMBL/GenBank/DDBJ databases">
        <title>Draft Genome Sequences of 6 Strains from Genus Thauera.</title>
        <authorList>
            <person name="Liu B."/>
            <person name="Shapleigh J.P."/>
            <person name="Frostegard A.H."/>
        </authorList>
    </citation>
    <scope>NUCLEOTIDE SEQUENCE [LARGE SCALE GENOMIC DNA]</scope>
    <source>
        <strain evidence="5 6">S2</strain>
    </source>
</reference>
<dbReference type="InterPro" id="IPR001789">
    <property type="entry name" value="Sig_transdc_resp-reg_receiver"/>
</dbReference>
<organism evidence="5 6">
    <name type="scientific">Thauera aminoaromatica S2</name>
    <dbReference type="NCBI Taxonomy" id="1234381"/>
    <lineage>
        <taxon>Bacteria</taxon>
        <taxon>Pseudomonadati</taxon>
        <taxon>Pseudomonadota</taxon>
        <taxon>Betaproteobacteria</taxon>
        <taxon>Rhodocyclales</taxon>
        <taxon>Zoogloeaceae</taxon>
        <taxon>Thauera</taxon>
    </lineage>
</organism>
<evidence type="ECO:0000256" key="3">
    <source>
        <dbReference type="SAM" id="MobiDB-lite"/>
    </source>
</evidence>
<dbReference type="EMBL" id="AMXD01000197">
    <property type="protein sequence ID" value="ENO79051.1"/>
    <property type="molecule type" value="Genomic_DNA"/>
</dbReference>
<keyword evidence="1 2" id="KW-0597">Phosphoprotein</keyword>
<feature type="non-terminal residue" evidence="5">
    <location>
        <position position="1"/>
    </location>
</feature>
<dbReference type="RefSeq" id="WP_004325958.1">
    <property type="nucleotide sequence ID" value="NZ_AMXD01000197.1"/>
</dbReference>
<keyword evidence="5" id="KW-0418">Kinase</keyword>
<feature type="domain" description="Response regulatory" evidence="4">
    <location>
        <begin position="23"/>
        <end position="138"/>
    </location>
</feature>
<dbReference type="AlphaFoldDB" id="N6XBB8"/>
<dbReference type="InterPro" id="IPR050595">
    <property type="entry name" value="Bact_response_regulator"/>
</dbReference>
<comment type="caution">
    <text evidence="5">The sequence shown here is derived from an EMBL/GenBank/DDBJ whole genome shotgun (WGS) entry which is preliminary data.</text>
</comment>
<feature type="modified residue" description="4-aspartylphosphate" evidence="2">
    <location>
        <position position="73"/>
    </location>
</feature>
<dbReference type="Pfam" id="PF00072">
    <property type="entry name" value="Response_reg"/>
    <property type="match status" value="1"/>
</dbReference>
<dbReference type="InterPro" id="IPR011006">
    <property type="entry name" value="CheY-like_superfamily"/>
</dbReference>
<dbReference type="Proteomes" id="UP000013042">
    <property type="component" value="Unassembled WGS sequence"/>
</dbReference>
<proteinExistence type="predicted"/>
<dbReference type="PANTHER" id="PTHR44591:SF21">
    <property type="entry name" value="TWO-COMPONENT RESPONSE REGULATOR"/>
    <property type="match status" value="1"/>
</dbReference>
<protein>
    <submittedName>
        <fullName evidence="5">PAS/PAC sensor hybrid histidine kinase</fullName>
    </submittedName>
</protein>
<dbReference type="GO" id="GO:0000160">
    <property type="term" value="P:phosphorelay signal transduction system"/>
    <property type="evidence" value="ECO:0007669"/>
    <property type="project" value="InterPro"/>
</dbReference>
<dbReference type="SMART" id="SM00448">
    <property type="entry name" value="REC"/>
    <property type="match status" value="1"/>
</dbReference>
<keyword evidence="5" id="KW-0808">Transferase</keyword>
<dbReference type="Gene3D" id="3.40.50.2300">
    <property type="match status" value="1"/>
</dbReference>
<evidence type="ECO:0000313" key="5">
    <source>
        <dbReference type="EMBL" id="ENO79051.1"/>
    </source>
</evidence>
<accession>N6XBB8</accession>